<dbReference type="AlphaFoldDB" id="A0A9P9EEW0"/>
<dbReference type="PANTHER" id="PTHR15074">
    <property type="entry name" value="METHYL-CPG-BINDING PROTEIN"/>
    <property type="match status" value="1"/>
</dbReference>
<dbReference type="InterPro" id="IPR045138">
    <property type="entry name" value="MeCP2/MBD4"/>
</dbReference>
<keyword evidence="4" id="KW-1185">Reference proteome</keyword>
<dbReference type="PANTHER" id="PTHR15074:SF0">
    <property type="entry name" value="METHYL-CPG-BINDING DOMAIN PROTEIN 4-LIKE PROTEIN"/>
    <property type="match status" value="1"/>
</dbReference>
<comment type="caution">
    <text evidence="3">The sequence shown here is derived from an EMBL/GenBank/DDBJ whole genome shotgun (WGS) entry which is preliminary data.</text>
</comment>
<dbReference type="SUPFAM" id="SSF48150">
    <property type="entry name" value="DNA-glycosylase"/>
    <property type="match status" value="1"/>
</dbReference>
<proteinExistence type="predicted"/>
<evidence type="ECO:0000256" key="1">
    <source>
        <dbReference type="ARBA" id="ARBA00004123"/>
    </source>
</evidence>
<comment type="subcellular location">
    <subcellularLocation>
        <location evidence="1">Nucleus</location>
    </subcellularLocation>
</comment>
<keyword evidence="2" id="KW-0539">Nucleus</keyword>
<dbReference type="GO" id="GO:0003677">
    <property type="term" value="F:DNA binding"/>
    <property type="evidence" value="ECO:0007669"/>
    <property type="project" value="InterPro"/>
</dbReference>
<dbReference type="EMBL" id="JAGMWT010000002">
    <property type="protein sequence ID" value="KAH7136162.1"/>
    <property type="molecule type" value="Genomic_DNA"/>
</dbReference>
<name>A0A9P9EEW0_9PLEO</name>
<dbReference type="OrthoDB" id="10265068at2759"/>
<accession>A0A9P9EEW0</accession>
<evidence type="ECO:0000256" key="2">
    <source>
        <dbReference type="ARBA" id="ARBA00023242"/>
    </source>
</evidence>
<dbReference type="InterPro" id="IPR011257">
    <property type="entry name" value="DNA_glycosylase"/>
</dbReference>
<dbReference type="Proteomes" id="UP000700596">
    <property type="component" value="Unassembled WGS sequence"/>
</dbReference>
<reference evidence="3" key="1">
    <citation type="journal article" date="2021" name="Nat. Commun.">
        <title>Genetic determinants of endophytism in the Arabidopsis root mycobiome.</title>
        <authorList>
            <person name="Mesny F."/>
            <person name="Miyauchi S."/>
            <person name="Thiergart T."/>
            <person name="Pickel B."/>
            <person name="Atanasova L."/>
            <person name="Karlsson M."/>
            <person name="Huettel B."/>
            <person name="Barry K.W."/>
            <person name="Haridas S."/>
            <person name="Chen C."/>
            <person name="Bauer D."/>
            <person name="Andreopoulos W."/>
            <person name="Pangilinan J."/>
            <person name="LaButti K."/>
            <person name="Riley R."/>
            <person name="Lipzen A."/>
            <person name="Clum A."/>
            <person name="Drula E."/>
            <person name="Henrissat B."/>
            <person name="Kohler A."/>
            <person name="Grigoriev I.V."/>
            <person name="Martin F.M."/>
            <person name="Hacquard S."/>
        </authorList>
    </citation>
    <scope>NUCLEOTIDE SEQUENCE</scope>
    <source>
        <strain evidence="3">MPI-CAGE-CH-0243</strain>
    </source>
</reference>
<dbReference type="GO" id="GO:0006281">
    <property type="term" value="P:DNA repair"/>
    <property type="evidence" value="ECO:0007669"/>
    <property type="project" value="InterPro"/>
</dbReference>
<sequence>MVTTRSQKSRKKQYSTIVSKVPNPQKRDDAFKINTKISANRPTTLPQPPGLPFQLQPAIFGMIQERIQSSLYALVVQAILWNQTTGLTARPVLFQILSSYPTPLDLSRAELKTLTSFLQPIGLQNIRAARLIALAEAWIRALPSAERRYRKLHYPSRGSGMDVKPGEVLEIDDEREGWEIAHLPGMGPYALDSFRIFYRDRLRGIGANGEIPEWQRVLPKDKDLKAYLRWKWAQAGWNWDANTGNCIKIMEAV</sequence>
<gene>
    <name evidence="3" type="ORF">B0J11DRAFT_520051</name>
</gene>
<evidence type="ECO:0000313" key="4">
    <source>
        <dbReference type="Proteomes" id="UP000700596"/>
    </source>
</evidence>
<dbReference type="GO" id="GO:0005634">
    <property type="term" value="C:nucleus"/>
    <property type="evidence" value="ECO:0007669"/>
    <property type="project" value="UniProtKB-SubCell"/>
</dbReference>
<protein>
    <submittedName>
        <fullName evidence="3">DNA glycosylase</fullName>
    </submittedName>
</protein>
<dbReference type="GO" id="GO:0003824">
    <property type="term" value="F:catalytic activity"/>
    <property type="evidence" value="ECO:0007669"/>
    <property type="project" value="InterPro"/>
</dbReference>
<organism evidence="3 4">
    <name type="scientific">Dendryphion nanum</name>
    <dbReference type="NCBI Taxonomy" id="256645"/>
    <lineage>
        <taxon>Eukaryota</taxon>
        <taxon>Fungi</taxon>
        <taxon>Dikarya</taxon>
        <taxon>Ascomycota</taxon>
        <taxon>Pezizomycotina</taxon>
        <taxon>Dothideomycetes</taxon>
        <taxon>Pleosporomycetidae</taxon>
        <taxon>Pleosporales</taxon>
        <taxon>Torulaceae</taxon>
        <taxon>Dendryphion</taxon>
    </lineage>
</organism>
<dbReference type="Gene3D" id="1.10.340.30">
    <property type="entry name" value="Hypothetical protein, domain 2"/>
    <property type="match status" value="1"/>
</dbReference>
<evidence type="ECO:0000313" key="3">
    <source>
        <dbReference type="EMBL" id="KAH7136162.1"/>
    </source>
</evidence>